<organism evidence="9 10">
    <name type="scientific">Liquidambar formosana</name>
    <name type="common">Formosan gum</name>
    <dbReference type="NCBI Taxonomy" id="63359"/>
    <lineage>
        <taxon>Eukaryota</taxon>
        <taxon>Viridiplantae</taxon>
        <taxon>Streptophyta</taxon>
        <taxon>Embryophyta</taxon>
        <taxon>Tracheophyta</taxon>
        <taxon>Spermatophyta</taxon>
        <taxon>Magnoliopsida</taxon>
        <taxon>eudicotyledons</taxon>
        <taxon>Gunneridae</taxon>
        <taxon>Pentapetalae</taxon>
        <taxon>Saxifragales</taxon>
        <taxon>Altingiaceae</taxon>
        <taxon>Liquidambar</taxon>
    </lineage>
</organism>
<evidence type="ECO:0000256" key="5">
    <source>
        <dbReference type="ARBA" id="ARBA00023136"/>
    </source>
</evidence>
<evidence type="ECO:0000256" key="1">
    <source>
        <dbReference type="ARBA" id="ARBA00004141"/>
    </source>
</evidence>
<dbReference type="CDD" id="cd00333">
    <property type="entry name" value="MIP"/>
    <property type="match status" value="1"/>
</dbReference>
<dbReference type="PANTHER" id="PTHR45724:SF21">
    <property type="entry name" value="MAJOR INTRINSIC PROTEIN"/>
    <property type="match status" value="1"/>
</dbReference>
<feature type="transmembrane region" description="Helical" evidence="8">
    <location>
        <begin position="197"/>
        <end position="216"/>
    </location>
</feature>
<dbReference type="Pfam" id="PF00230">
    <property type="entry name" value="MIP"/>
    <property type="match status" value="1"/>
</dbReference>
<dbReference type="PROSITE" id="PS00221">
    <property type="entry name" value="MIP"/>
    <property type="match status" value="1"/>
</dbReference>
<keyword evidence="3 6" id="KW-0812">Transmembrane</keyword>
<reference evidence="9 10" key="1">
    <citation type="journal article" date="2024" name="Plant J.">
        <title>Genome sequences and population genomics reveal climatic adaptation and genomic divergence between two closely related sweetgum species.</title>
        <authorList>
            <person name="Xu W.Q."/>
            <person name="Ren C.Q."/>
            <person name="Zhang X.Y."/>
            <person name="Comes H.P."/>
            <person name="Liu X.H."/>
            <person name="Li Y.G."/>
            <person name="Kettle C.J."/>
            <person name="Jalonen R."/>
            <person name="Gaisberger H."/>
            <person name="Ma Y.Z."/>
            <person name="Qiu Y.X."/>
        </authorList>
    </citation>
    <scope>NUCLEOTIDE SEQUENCE [LARGE SCALE GENOMIC DNA]</scope>
    <source>
        <strain evidence="9">Hangzhou</strain>
    </source>
</reference>
<dbReference type="InterPro" id="IPR000425">
    <property type="entry name" value="MIP"/>
</dbReference>
<comment type="subcellular location">
    <subcellularLocation>
        <location evidence="1">Membrane</location>
        <topology evidence="1">Multi-pass membrane protein</topology>
    </subcellularLocation>
</comment>
<feature type="compositionally biased region" description="Polar residues" evidence="7">
    <location>
        <begin position="1"/>
        <end position="10"/>
    </location>
</feature>
<evidence type="ECO:0000256" key="7">
    <source>
        <dbReference type="SAM" id="MobiDB-lite"/>
    </source>
</evidence>
<feature type="transmembrane region" description="Helical" evidence="8">
    <location>
        <begin position="166"/>
        <end position="185"/>
    </location>
</feature>
<feature type="region of interest" description="Disordered" evidence="7">
    <location>
        <begin position="1"/>
        <end position="31"/>
    </location>
</feature>
<dbReference type="PRINTS" id="PR00783">
    <property type="entry name" value="MINTRINSICP"/>
</dbReference>
<evidence type="ECO:0000256" key="3">
    <source>
        <dbReference type="ARBA" id="ARBA00022692"/>
    </source>
</evidence>
<evidence type="ECO:0000256" key="2">
    <source>
        <dbReference type="ARBA" id="ARBA00022448"/>
    </source>
</evidence>
<feature type="transmembrane region" description="Helical" evidence="8">
    <location>
        <begin position="122"/>
        <end position="146"/>
    </location>
</feature>
<comment type="similarity">
    <text evidence="6">Belongs to the MIP/aquaporin (TC 1.A.8) family.</text>
</comment>
<comment type="caution">
    <text evidence="9">The sequence shown here is derived from an EMBL/GenBank/DDBJ whole genome shotgun (WGS) entry which is preliminary data.</text>
</comment>
<dbReference type="EMBL" id="JBBPBK010000013">
    <property type="protein sequence ID" value="KAK9272597.1"/>
    <property type="molecule type" value="Genomic_DNA"/>
</dbReference>
<protein>
    <recommendedName>
        <fullName evidence="11">Aquaporin NIP-type</fullName>
    </recommendedName>
</protein>
<dbReference type="GO" id="GO:0015267">
    <property type="term" value="F:channel activity"/>
    <property type="evidence" value="ECO:0007669"/>
    <property type="project" value="InterPro"/>
</dbReference>
<dbReference type="PANTHER" id="PTHR45724">
    <property type="entry name" value="AQUAPORIN NIP2-1"/>
    <property type="match status" value="1"/>
</dbReference>
<evidence type="ECO:0000256" key="4">
    <source>
        <dbReference type="ARBA" id="ARBA00022989"/>
    </source>
</evidence>
<dbReference type="Proteomes" id="UP001415857">
    <property type="component" value="Unassembled WGS sequence"/>
</dbReference>
<sequence>MVEGSVSTLGCSPVPPVKSDPSTMEEGKFSPSPESIEHIIVSPTNSHKVIAEFVGTYIIVFTGCGCIIVDKRYRITTVGVAVGWGLAVMVMIYTLGHVSGGHFNPAVTIAFAASRKFPWRQVLAFIASQLAGSVLAILTLSVVFHSRVNMRATVTQYLGPTTVLEALTWEFIISFILMLTICGVATDNRAINELSGVTVGATVLFNFLLAGNITGASMNPARSIGAALVCGEYRCLGVYIIGPILGTITASVLYSILRHPLRENGDKEISKSV</sequence>
<feature type="transmembrane region" description="Helical" evidence="8">
    <location>
        <begin position="236"/>
        <end position="257"/>
    </location>
</feature>
<dbReference type="AlphaFoldDB" id="A0AAP0NFZ0"/>
<dbReference type="InterPro" id="IPR022357">
    <property type="entry name" value="MIP_CS"/>
</dbReference>
<keyword evidence="5 8" id="KW-0472">Membrane</keyword>
<evidence type="ECO:0008006" key="11">
    <source>
        <dbReference type="Google" id="ProtNLM"/>
    </source>
</evidence>
<evidence type="ECO:0000256" key="6">
    <source>
        <dbReference type="RuleBase" id="RU000477"/>
    </source>
</evidence>
<feature type="transmembrane region" description="Helical" evidence="8">
    <location>
        <begin position="49"/>
        <end position="69"/>
    </location>
</feature>
<keyword evidence="4 8" id="KW-1133">Transmembrane helix</keyword>
<feature type="transmembrane region" description="Helical" evidence="8">
    <location>
        <begin position="75"/>
        <end position="95"/>
    </location>
</feature>
<keyword evidence="10" id="KW-1185">Reference proteome</keyword>
<accession>A0AAP0NFZ0</accession>
<dbReference type="InterPro" id="IPR034294">
    <property type="entry name" value="Aquaporin_transptr"/>
</dbReference>
<gene>
    <name evidence="9" type="ORF">L1049_002971</name>
</gene>
<keyword evidence="2 6" id="KW-0813">Transport</keyword>
<name>A0AAP0NFZ0_LIQFO</name>
<dbReference type="Gene3D" id="1.20.1080.10">
    <property type="entry name" value="Glycerol uptake facilitator protein"/>
    <property type="match status" value="1"/>
</dbReference>
<dbReference type="InterPro" id="IPR023271">
    <property type="entry name" value="Aquaporin-like"/>
</dbReference>
<evidence type="ECO:0000313" key="10">
    <source>
        <dbReference type="Proteomes" id="UP001415857"/>
    </source>
</evidence>
<dbReference type="SUPFAM" id="SSF81338">
    <property type="entry name" value="Aquaporin-like"/>
    <property type="match status" value="1"/>
</dbReference>
<evidence type="ECO:0000313" key="9">
    <source>
        <dbReference type="EMBL" id="KAK9272597.1"/>
    </source>
</evidence>
<proteinExistence type="inferred from homology"/>
<evidence type="ECO:0000256" key="8">
    <source>
        <dbReference type="SAM" id="Phobius"/>
    </source>
</evidence>
<dbReference type="GO" id="GO:0016020">
    <property type="term" value="C:membrane"/>
    <property type="evidence" value="ECO:0007669"/>
    <property type="project" value="UniProtKB-SubCell"/>
</dbReference>